<dbReference type="EMBL" id="RSCK01000005">
    <property type="protein sequence ID" value="RUT13775.1"/>
    <property type="molecule type" value="Genomic_DNA"/>
</dbReference>
<dbReference type="PANTHER" id="PTHR47893">
    <property type="entry name" value="REGULATORY PROTEIN PCHR"/>
    <property type="match status" value="1"/>
</dbReference>
<feature type="domain" description="HTH araC/xylS-type" evidence="4">
    <location>
        <begin position="222"/>
        <end position="320"/>
    </location>
</feature>
<keyword evidence="6" id="KW-1185">Reference proteome</keyword>
<evidence type="ECO:0000256" key="1">
    <source>
        <dbReference type="ARBA" id="ARBA00023015"/>
    </source>
</evidence>
<dbReference type="PRINTS" id="PR00032">
    <property type="entry name" value="HTHARAC"/>
</dbReference>
<dbReference type="InterPro" id="IPR020449">
    <property type="entry name" value="Tscrpt_reg_AraC-type_HTH"/>
</dbReference>
<organism evidence="5 6">
    <name type="scientific">Chroococcidiopsis cubana SAG 39.79</name>
    <dbReference type="NCBI Taxonomy" id="388085"/>
    <lineage>
        <taxon>Bacteria</taxon>
        <taxon>Bacillati</taxon>
        <taxon>Cyanobacteriota</taxon>
        <taxon>Cyanophyceae</taxon>
        <taxon>Chroococcidiopsidales</taxon>
        <taxon>Chroococcidiopsidaceae</taxon>
        <taxon>Chroococcidiopsis</taxon>
    </lineage>
</organism>
<dbReference type="InterPro" id="IPR009057">
    <property type="entry name" value="Homeodomain-like_sf"/>
</dbReference>
<evidence type="ECO:0000313" key="6">
    <source>
        <dbReference type="Proteomes" id="UP000282574"/>
    </source>
</evidence>
<accession>A0AB37UQS4</accession>
<protein>
    <submittedName>
        <fullName evidence="5">AraC family transcriptional regulator</fullName>
    </submittedName>
</protein>
<keyword evidence="2" id="KW-0238">DNA-binding</keyword>
<dbReference type="PROSITE" id="PS01124">
    <property type="entry name" value="HTH_ARAC_FAMILY_2"/>
    <property type="match status" value="1"/>
</dbReference>
<name>A0AB37UQS4_9CYAN</name>
<dbReference type="SUPFAM" id="SSF46689">
    <property type="entry name" value="Homeodomain-like"/>
    <property type="match status" value="2"/>
</dbReference>
<gene>
    <name evidence="5" type="ORF">DSM107010_10500</name>
</gene>
<proteinExistence type="predicted"/>
<keyword evidence="3" id="KW-0804">Transcription</keyword>
<comment type="caution">
    <text evidence="5">The sequence shown here is derived from an EMBL/GenBank/DDBJ whole genome shotgun (WGS) entry which is preliminary data.</text>
</comment>
<dbReference type="Proteomes" id="UP000282574">
    <property type="component" value="Unassembled WGS sequence"/>
</dbReference>
<dbReference type="PANTHER" id="PTHR47893:SF1">
    <property type="entry name" value="REGULATORY PROTEIN PCHR"/>
    <property type="match status" value="1"/>
</dbReference>
<dbReference type="InterPro" id="IPR053142">
    <property type="entry name" value="PchR_regulatory_protein"/>
</dbReference>
<dbReference type="Pfam" id="PF12833">
    <property type="entry name" value="HTH_18"/>
    <property type="match status" value="1"/>
</dbReference>
<evidence type="ECO:0000256" key="3">
    <source>
        <dbReference type="ARBA" id="ARBA00023163"/>
    </source>
</evidence>
<dbReference type="GO" id="GO:0003700">
    <property type="term" value="F:DNA-binding transcription factor activity"/>
    <property type="evidence" value="ECO:0007669"/>
    <property type="project" value="InterPro"/>
</dbReference>
<dbReference type="Gene3D" id="1.10.10.60">
    <property type="entry name" value="Homeodomain-like"/>
    <property type="match status" value="2"/>
</dbReference>
<sequence length="321" mass="36652">MTIALSDQDYQQLWQEMLCSNISPHTDPADTIWKFPHQLGIGYKRVIQLRGILLEIHNYNLHDDLSVQFQPSSTAECEFGFQISGARHGMRGGQNFLAWGWGTGGTWEALAGEKIVKVDIHLESPSQLISFITSDRQQLPTQLKQLIEGVTHETYEEIGTIATTMQLPLEQILHCPYQGLTRQIYLESKCLELIALQLEQLATPQKCDRSQVLKGNDIDRIYQAREILICKCDRPPSLMELARQVGLNDYKLKLGFRQVFGTTVFGYLHTYRLERSRQLLETGQMSVGEVMRTVGYANRGHFATAFKRRFGVNPKTYLSKQ</sequence>
<dbReference type="AlphaFoldDB" id="A0AB37UQS4"/>
<reference evidence="5 6" key="1">
    <citation type="journal article" date="2019" name="Genome Biol. Evol.">
        <title>Day and night: Metabolic profiles and evolutionary relationships of six axenic non-marine cyanobacteria.</title>
        <authorList>
            <person name="Will S.E."/>
            <person name="Henke P."/>
            <person name="Boedeker C."/>
            <person name="Huang S."/>
            <person name="Brinkmann H."/>
            <person name="Rohde M."/>
            <person name="Jarek M."/>
            <person name="Friedl T."/>
            <person name="Seufert S."/>
            <person name="Schumacher M."/>
            <person name="Overmann J."/>
            <person name="Neumann-Schaal M."/>
            <person name="Petersen J."/>
        </authorList>
    </citation>
    <scope>NUCLEOTIDE SEQUENCE [LARGE SCALE GENOMIC DNA]</scope>
    <source>
        <strain evidence="5 6">SAG 39.79</strain>
    </source>
</reference>
<dbReference type="GO" id="GO:0043565">
    <property type="term" value="F:sequence-specific DNA binding"/>
    <property type="evidence" value="ECO:0007669"/>
    <property type="project" value="InterPro"/>
</dbReference>
<keyword evidence="1" id="KW-0805">Transcription regulation</keyword>
<evidence type="ECO:0000259" key="4">
    <source>
        <dbReference type="PROSITE" id="PS01124"/>
    </source>
</evidence>
<dbReference type="InterPro" id="IPR018060">
    <property type="entry name" value="HTH_AraC"/>
</dbReference>
<evidence type="ECO:0000313" key="5">
    <source>
        <dbReference type="EMBL" id="RUT13775.1"/>
    </source>
</evidence>
<dbReference type="SMART" id="SM00342">
    <property type="entry name" value="HTH_ARAC"/>
    <property type="match status" value="1"/>
</dbReference>
<dbReference type="RefSeq" id="WP_106167059.1">
    <property type="nucleotide sequence ID" value="NZ_JAVKZF010000001.1"/>
</dbReference>
<evidence type="ECO:0000256" key="2">
    <source>
        <dbReference type="ARBA" id="ARBA00023125"/>
    </source>
</evidence>